<dbReference type="EMBL" id="MKZO01000002">
    <property type="protein sequence ID" value="OLS64840.1"/>
    <property type="molecule type" value="Genomic_DNA"/>
</dbReference>
<comment type="caution">
    <text evidence="3">The sequence shown here is derived from an EMBL/GenBank/DDBJ whole genome shotgun (WGS) entry which is preliminary data.</text>
</comment>
<evidence type="ECO:0008006" key="5">
    <source>
        <dbReference type="Google" id="ProtNLM"/>
    </source>
</evidence>
<proteinExistence type="predicted"/>
<feature type="compositionally biased region" description="Basic and acidic residues" evidence="1">
    <location>
        <begin position="88"/>
        <end position="139"/>
    </location>
</feature>
<gene>
    <name evidence="3" type="ORF">PSEMO_02630</name>
</gene>
<protein>
    <recommendedName>
        <fullName evidence="5">Lipoprotein</fullName>
    </recommendedName>
</protein>
<feature type="chain" id="PRO_5013113581" description="Lipoprotein" evidence="2">
    <location>
        <begin position="20"/>
        <end position="139"/>
    </location>
</feature>
<dbReference type="Proteomes" id="UP000186736">
    <property type="component" value="Unassembled WGS sequence"/>
</dbReference>
<evidence type="ECO:0000256" key="1">
    <source>
        <dbReference type="SAM" id="MobiDB-lite"/>
    </source>
</evidence>
<dbReference type="RefSeq" id="WP_075801383.1">
    <property type="nucleotide sequence ID" value="NZ_MKZO01000002.1"/>
</dbReference>
<accession>A0A1Q9RBN1</accession>
<organism evidence="3 4">
    <name type="scientific">Pseudomonas putida</name>
    <name type="common">Arthrobacter siderocapsulatus</name>
    <dbReference type="NCBI Taxonomy" id="303"/>
    <lineage>
        <taxon>Bacteria</taxon>
        <taxon>Pseudomonadati</taxon>
        <taxon>Pseudomonadota</taxon>
        <taxon>Gammaproteobacteria</taxon>
        <taxon>Pseudomonadales</taxon>
        <taxon>Pseudomonadaceae</taxon>
        <taxon>Pseudomonas</taxon>
    </lineage>
</organism>
<name>A0A1Q9RBN1_PSEPU</name>
<evidence type="ECO:0000256" key="2">
    <source>
        <dbReference type="SAM" id="SignalP"/>
    </source>
</evidence>
<feature type="signal peptide" evidence="2">
    <location>
        <begin position="1"/>
        <end position="19"/>
    </location>
</feature>
<evidence type="ECO:0000313" key="3">
    <source>
        <dbReference type="EMBL" id="OLS64840.1"/>
    </source>
</evidence>
<evidence type="ECO:0000313" key="4">
    <source>
        <dbReference type="Proteomes" id="UP000186736"/>
    </source>
</evidence>
<reference evidence="3 4" key="1">
    <citation type="submission" date="2016-10" db="EMBL/GenBank/DDBJ databases">
        <title>Genome Sequence of Pseudomonas putida GM4FR.</title>
        <authorList>
            <person name="Poehlein A."/>
            <person name="Wemheuer F."/>
            <person name="Hollensteiner J."/>
            <person name="Wemheuer B."/>
        </authorList>
    </citation>
    <scope>NUCLEOTIDE SEQUENCE [LARGE SCALE GENOMIC DNA]</scope>
    <source>
        <strain evidence="3 4">GM4FR</strain>
    </source>
</reference>
<dbReference type="AlphaFoldDB" id="A0A1Q9RBN1"/>
<dbReference type="PROSITE" id="PS51257">
    <property type="entry name" value="PROKAR_LIPOPROTEIN"/>
    <property type="match status" value="1"/>
</dbReference>
<keyword evidence="2" id="KW-0732">Signal</keyword>
<sequence>MYRRLALLAVMGLMLAACAPYGGGGYYRTDVYSVDRYSYPAYPYGYNRGYYVAPQPRYYTPAPRYYRPAPVPYYRPAPPPRGGWDARGPGRPDNHGWNRGWERDHDRGDNRGHRDNRGDWRDRQNRQGDQDDRGRGRYH</sequence>
<feature type="region of interest" description="Disordered" evidence="1">
    <location>
        <begin position="77"/>
        <end position="139"/>
    </location>
</feature>